<evidence type="ECO:0000313" key="3">
    <source>
        <dbReference type="Proteomes" id="UP000291213"/>
    </source>
</evidence>
<keyword evidence="1" id="KW-0472">Membrane</keyword>
<dbReference type="RefSeq" id="WP_131160406.1">
    <property type="nucleotide sequence ID" value="NZ_BDMD01000068.1"/>
</dbReference>
<accession>A0A401HAL2</accession>
<dbReference type="Proteomes" id="UP000291213">
    <property type="component" value="Unassembled WGS sequence"/>
</dbReference>
<evidence type="ECO:0000256" key="1">
    <source>
        <dbReference type="SAM" id="Phobius"/>
    </source>
</evidence>
<feature type="transmembrane region" description="Helical" evidence="1">
    <location>
        <begin position="43"/>
        <end position="62"/>
    </location>
</feature>
<reference evidence="2 3" key="1">
    <citation type="submission" date="2017-02" db="EMBL/GenBank/DDBJ databases">
        <title>isolation and characterization of a novel temperate virus Aeropyrum globular virus 1 infecting hyperthermophilic archaeon Aeropyrum.</title>
        <authorList>
            <person name="Yumiya M."/>
            <person name="Yoshida T."/>
            <person name="Sako Y."/>
        </authorList>
    </citation>
    <scope>NUCLEOTIDE SEQUENCE [LARGE SCALE GENOMIC DNA]</scope>
    <source>
        <strain evidence="2 3">YK1-12-2013</strain>
    </source>
</reference>
<feature type="transmembrane region" description="Helical" evidence="1">
    <location>
        <begin position="69"/>
        <end position="90"/>
    </location>
</feature>
<proteinExistence type="predicted"/>
<evidence type="ECO:0000313" key="2">
    <source>
        <dbReference type="EMBL" id="GBF09434.1"/>
    </source>
</evidence>
<gene>
    <name evidence="2" type="ORF">apy_11590</name>
</gene>
<sequence>MSVLRLTWYKVLPLYMLGAVLGYLVFSGGFDPLWLYIALRMAFLFPLSMLVWGFLSLTAWLLDRKLGPYAMFVPLVAGAVMGPLTLYILARGLLVYP</sequence>
<protein>
    <submittedName>
        <fullName evidence="2">Uncharacterized protein</fullName>
    </submittedName>
</protein>
<organism evidence="2 3">
    <name type="scientific">Aeropyrum pernix</name>
    <dbReference type="NCBI Taxonomy" id="56636"/>
    <lineage>
        <taxon>Archaea</taxon>
        <taxon>Thermoproteota</taxon>
        <taxon>Thermoprotei</taxon>
        <taxon>Desulfurococcales</taxon>
        <taxon>Desulfurococcaceae</taxon>
        <taxon>Aeropyrum</taxon>
    </lineage>
</organism>
<feature type="transmembrane region" description="Helical" evidence="1">
    <location>
        <begin position="12"/>
        <end position="37"/>
    </location>
</feature>
<dbReference type="EMBL" id="BDMD01000068">
    <property type="protein sequence ID" value="GBF09434.1"/>
    <property type="molecule type" value="Genomic_DNA"/>
</dbReference>
<name>A0A401HAL2_AERPX</name>
<keyword evidence="1" id="KW-1133">Transmembrane helix</keyword>
<dbReference type="AlphaFoldDB" id="A0A401HAL2"/>
<comment type="caution">
    <text evidence="2">The sequence shown here is derived from an EMBL/GenBank/DDBJ whole genome shotgun (WGS) entry which is preliminary data.</text>
</comment>
<keyword evidence="1" id="KW-0812">Transmembrane</keyword>